<proteinExistence type="predicted"/>
<protein>
    <submittedName>
        <fullName evidence="1">Unannotated protein</fullName>
    </submittedName>
</protein>
<organism evidence="1">
    <name type="scientific">freshwater metagenome</name>
    <dbReference type="NCBI Taxonomy" id="449393"/>
    <lineage>
        <taxon>unclassified sequences</taxon>
        <taxon>metagenomes</taxon>
        <taxon>ecological metagenomes</taxon>
    </lineage>
</organism>
<accession>A0A6J6UR24</accession>
<evidence type="ECO:0000313" key="1">
    <source>
        <dbReference type="EMBL" id="CAB4760937.1"/>
    </source>
</evidence>
<dbReference type="EMBL" id="CAEZZI010000102">
    <property type="protein sequence ID" value="CAB4760937.1"/>
    <property type="molecule type" value="Genomic_DNA"/>
</dbReference>
<dbReference type="AlphaFoldDB" id="A0A6J6UR24"/>
<gene>
    <name evidence="1" type="ORF">UFOPK2842_00934</name>
</gene>
<name>A0A6J6UR24_9ZZZZ</name>
<sequence>MRSRNWAGQLCVFGQQISTSPSVIARRADPHSGHFVGITNARSLPVRSAMTGPSTSGITSPALRITTTSPMRTPLRVISSALCSVAFVTVEPATFTGSINANGVTRPVRPTLTLMSSNFVVTSSGGYLKAIAHFGARDVKPKALCSAIESTLMTTPSISCSTSWRCSW</sequence>
<reference evidence="1" key="1">
    <citation type="submission" date="2020-05" db="EMBL/GenBank/DDBJ databases">
        <authorList>
            <person name="Chiriac C."/>
            <person name="Salcher M."/>
            <person name="Ghai R."/>
            <person name="Kavagutti S V."/>
        </authorList>
    </citation>
    <scope>NUCLEOTIDE SEQUENCE</scope>
</reference>